<dbReference type="Proteomes" id="UP000003571">
    <property type="component" value="Unassembled WGS sequence"/>
</dbReference>
<protein>
    <recommendedName>
        <fullName evidence="5">Flagellar protein FlbB</fullName>
    </recommendedName>
</protein>
<keyword evidence="1" id="KW-0175">Coiled coil</keyword>
<dbReference type="OrthoDB" id="350547at2"/>
<gene>
    <name evidence="3" type="ORF">TresaDRAFT_0450</name>
</gene>
<name>H7EMM8_9SPIR</name>
<dbReference type="AlphaFoldDB" id="H7EMM8"/>
<organism evidence="3 4">
    <name type="scientific">Treponema saccharophilum DSM 2985</name>
    <dbReference type="NCBI Taxonomy" id="907348"/>
    <lineage>
        <taxon>Bacteria</taxon>
        <taxon>Pseudomonadati</taxon>
        <taxon>Spirochaetota</taxon>
        <taxon>Spirochaetia</taxon>
        <taxon>Spirochaetales</taxon>
        <taxon>Treponemataceae</taxon>
        <taxon>Treponema</taxon>
    </lineage>
</organism>
<dbReference type="RefSeq" id="WP_002705611.1">
    <property type="nucleotide sequence ID" value="NZ_AGRW01000051.1"/>
</dbReference>
<reference evidence="3 4" key="1">
    <citation type="submission" date="2011-09" db="EMBL/GenBank/DDBJ databases">
        <title>The draft genome of Treponema saccharophilum DSM 2985.</title>
        <authorList>
            <consortium name="US DOE Joint Genome Institute (JGI-PGF)"/>
            <person name="Lucas S."/>
            <person name="Copeland A."/>
            <person name="Lapidus A."/>
            <person name="Glavina del Rio T."/>
            <person name="Dalin E."/>
            <person name="Tice H."/>
            <person name="Bruce D."/>
            <person name="Goodwin L."/>
            <person name="Pitluck S."/>
            <person name="Peters L."/>
            <person name="Kyrpides N."/>
            <person name="Mavromatis K."/>
            <person name="Ivanova N."/>
            <person name="Markowitz V."/>
            <person name="Cheng J.-F."/>
            <person name="Hugenholtz P."/>
            <person name="Woyke T."/>
            <person name="Wu D."/>
            <person name="Gronow S."/>
            <person name="Wellnitz S."/>
            <person name="Brambilla E."/>
            <person name="Klenk H.-P."/>
            <person name="Eisen J.A."/>
        </authorList>
    </citation>
    <scope>NUCLEOTIDE SEQUENCE [LARGE SCALE GENOMIC DNA]</scope>
    <source>
        <strain evidence="3 4">DSM 2985</strain>
    </source>
</reference>
<evidence type="ECO:0000313" key="4">
    <source>
        <dbReference type="Proteomes" id="UP000003571"/>
    </source>
</evidence>
<comment type="caution">
    <text evidence="3">The sequence shown here is derived from an EMBL/GenBank/DDBJ whole genome shotgun (WGS) entry which is preliminary data.</text>
</comment>
<feature type="transmembrane region" description="Helical" evidence="2">
    <location>
        <begin position="6"/>
        <end position="28"/>
    </location>
</feature>
<dbReference type="NCBIfam" id="NF047368">
    <property type="entry name" value="collar_FlbB"/>
    <property type="match status" value="1"/>
</dbReference>
<evidence type="ECO:0000256" key="1">
    <source>
        <dbReference type="SAM" id="Coils"/>
    </source>
</evidence>
<accession>H7EMM8</accession>
<keyword evidence="4" id="KW-1185">Reference proteome</keyword>
<dbReference type="EMBL" id="AGRW01000051">
    <property type="protein sequence ID" value="EIC01313.1"/>
    <property type="molecule type" value="Genomic_DNA"/>
</dbReference>
<keyword evidence="2" id="KW-0812">Transmembrane</keyword>
<evidence type="ECO:0000313" key="3">
    <source>
        <dbReference type="EMBL" id="EIC01313.1"/>
    </source>
</evidence>
<proteinExistence type="predicted"/>
<dbReference type="InterPro" id="IPR058225">
    <property type="entry name" value="FlbB-like"/>
</dbReference>
<dbReference type="eggNOG" id="COG3334">
    <property type="taxonomic scope" value="Bacteria"/>
</dbReference>
<sequence length="212" mass="24039">MSRNGGIGKTIALLILIIVLALGGLMWFDYLGVVKAKRIFAPVYKVLGLKPQSSVTGTKSNPFTGDLDEDRFAKRIESLDARTQELDKREEDISKVEEQNEAIAKELEERKKSQDEREKTFSNQLKKYDDRNRNIEQISAYLSSMPPETAVKQLLEMNDQDVIDIFRKTDEIAEAKKTASMTSVWLMNMPEDRAGVINSKMASKPSSLDNYK</sequence>
<feature type="coiled-coil region" evidence="1">
    <location>
        <begin position="79"/>
        <end position="124"/>
    </location>
</feature>
<evidence type="ECO:0008006" key="5">
    <source>
        <dbReference type="Google" id="ProtNLM"/>
    </source>
</evidence>
<dbReference type="PATRIC" id="fig|907348.3.peg.2201"/>
<evidence type="ECO:0000256" key="2">
    <source>
        <dbReference type="SAM" id="Phobius"/>
    </source>
</evidence>
<keyword evidence="2" id="KW-0472">Membrane</keyword>
<dbReference type="STRING" id="907348.TresaDRAFT_0450"/>
<keyword evidence="2" id="KW-1133">Transmembrane helix</keyword>